<dbReference type="FunFam" id="3.40.50.720:FF:000203">
    <property type="entry name" value="D-3-phosphoglycerate dehydrogenase (SerA)"/>
    <property type="match status" value="1"/>
</dbReference>
<sequence length="323" mass="34821">MKNKFHVLVPDKLNPAGQSLFDARDDIETTTLHFPTEDELVAAAATCDAIAVQTTKIPRRVIEAAPNLKVVSRHGVGYDSVDVEALTERGIPLCVAASSNMVSVAEHTLYFILALAKKSVEFDHATRNDNFWIKRQMGAQDIAEKSLLIVGFGRIGTRVAKRALAFDMKVSVLDPYIEDDTIKAAGCTPVSNLDAVLPQMDFVSLHCPKSAETVNLIGKAQLAAMKPTAHLINTARGGMIDEAALYDALTSGDIAGAGIDVFAVEPPKPEHPLFQLDNIMVSPHSAGVTEQSILRMAYQTAENVLNVLDGKPDPNVAINKEVL</sequence>
<evidence type="ECO:0000256" key="2">
    <source>
        <dbReference type="ARBA" id="ARBA00023002"/>
    </source>
</evidence>
<evidence type="ECO:0000256" key="3">
    <source>
        <dbReference type="ARBA" id="ARBA00023027"/>
    </source>
</evidence>
<protein>
    <submittedName>
        <fullName evidence="7">Hydroxyacid dehydrogenase</fullName>
    </submittedName>
</protein>
<dbReference type="GO" id="GO:0051287">
    <property type="term" value="F:NAD binding"/>
    <property type="evidence" value="ECO:0007669"/>
    <property type="project" value="InterPro"/>
</dbReference>
<keyword evidence="2 4" id="KW-0560">Oxidoreductase</keyword>
<dbReference type="PANTHER" id="PTHR42789:SF1">
    <property type="entry name" value="D-ISOMER SPECIFIC 2-HYDROXYACID DEHYDROGENASE FAMILY PROTEIN (AFU_ORTHOLOGUE AFUA_6G10090)"/>
    <property type="match status" value="1"/>
</dbReference>
<dbReference type="KEGG" id="naci:NUH88_01875"/>
<proteinExistence type="inferred from homology"/>
<keyword evidence="8" id="KW-1185">Reference proteome</keyword>
<dbReference type="AlphaFoldDB" id="A0A9J7ASZ0"/>
<evidence type="ECO:0000256" key="4">
    <source>
        <dbReference type="RuleBase" id="RU003719"/>
    </source>
</evidence>
<dbReference type="SUPFAM" id="SSF51735">
    <property type="entry name" value="NAD(P)-binding Rossmann-fold domains"/>
    <property type="match status" value="1"/>
</dbReference>
<dbReference type="InterPro" id="IPR050857">
    <property type="entry name" value="D-2-hydroxyacid_DH"/>
</dbReference>
<dbReference type="Pfam" id="PF00389">
    <property type="entry name" value="2-Hacid_dh"/>
    <property type="match status" value="1"/>
</dbReference>
<keyword evidence="3" id="KW-0520">NAD</keyword>
<evidence type="ECO:0000256" key="1">
    <source>
        <dbReference type="ARBA" id="ARBA00005854"/>
    </source>
</evidence>
<accession>A0A9J7ASZ0</accession>
<dbReference type="InterPro" id="IPR006139">
    <property type="entry name" value="D-isomer_2_OHA_DH_cat_dom"/>
</dbReference>
<evidence type="ECO:0000313" key="8">
    <source>
        <dbReference type="Proteomes" id="UP001060336"/>
    </source>
</evidence>
<evidence type="ECO:0000313" key="7">
    <source>
        <dbReference type="EMBL" id="UUX50448.1"/>
    </source>
</evidence>
<dbReference type="InterPro" id="IPR006140">
    <property type="entry name" value="D-isomer_DH_NAD-bd"/>
</dbReference>
<dbReference type="Proteomes" id="UP001060336">
    <property type="component" value="Chromosome"/>
</dbReference>
<dbReference type="Gene3D" id="3.40.50.720">
    <property type="entry name" value="NAD(P)-binding Rossmann-like Domain"/>
    <property type="match status" value="2"/>
</dbReference>
<organism evidence="7 8">
    <name type="scientific">Nisaea acidiphila</name>
    <dbReference type="NCBI Taxonomy" id="1862145"/>
    <lineage>
        <taxon>Bacteria</taxon>
        <taxon>Pseudomonadati</taxon>
        <taxon>Pseudomonadota</taxon>
        <taxon>Alphaproteobacteria</taxon>
        <taxon>Rhodospirillales</taxon>
        <taxon>Thalassobaculaceae</taxon>
        <taxon>Nisaea</taxon>
    </lineage>
</organism>
<evidence type="ECO:0000259" key="5">
    <source>
        <dbReference type="Pfam" id="PF00389"/>
    </source>
</evidence>
<feature type="domain" description="D-isomer specific 2-hydroxyacid dehydrogenase catalytic" evidence="5">
    <location>
        <begin position="7"/>
        <end position="316"/>
    </location>
</feature>
<dbReference type="InterPro" id="IPR036291">
    <property type="entry name" value="NAD(P)-bd_dom_sf"/>
</dbReference>
<name>A0A9J7ASZ0_9PROT</name>
<evidence type="ECO:0000259" key="6">
    <source>
        <dbReference type="Pfam" id="PF02826"/>
    </source>
</evidence>
<dbReference type="Pfam" id="PF02826">
    <property type="entry name" value="2-Hacid_dh_C"/>
    <property type="match status" value="1"/>
</dbReference>
<dbReference type="CDD" id="cd12173">
    <property type="entry name" value="PGDH_4"/>
    <property type="match status" value="1"/>
</dbReference>
<dbReference type="GO" id="GO:0016616">
    <property type="term" value="F:oxidoreductase activity, acting on the CH-OH group of donors, NAD or NADP as acceptor"/>
    <property type="evidence" value="ECO:0007669"/>
    <property type="project" value="InterPro"/>
</dbReference>
<reference evidence="7" key="1">
    <citation type="submission" date="2022-08" db="EMBL/GenBank/DDBJ databases">
        <title>Nisaea acidiphila sp. nov., isolated from a marine algal debris and emended description of the genus Nisaea Urios et al. 2008.</title>
        <authorList>
            <person name="Kwon K."/>
        </authorList>
    </citation>
    <scope>NUCLEOTIDE SEQUENCE</scope>
    <source>
        <strain evidence="7">MEBiC11861</strain>
    </source>
</reference>
<comment type="similarity">
    <text evidence="1 4">Belongs to the D-isomer specific 2-hydroxyacid dehydrogenase family.</text>
</comment>
<dbReference type="RefSeq" id="WP_257769621.1">
    <property type="nucleotide sequence ID" value="NZ_CP102480.1"/>
</dbReference>
<gene>
    <name evidence="7" type="ORF">NUH88_01875</name>
</gene>
<dbReference type="PANTHER" id="PTHR42789">
    <property type="entry name" value="D-ISOMER SPECIFIC 2-HYDROXYACID DEHYDROGENASE FAMILY PROTEIN (AFU_ORTHOLOGUE AFUA_6G10090)"/>
    <property type="match status" value="1"/>
</dbReference>
<dbReference type="SUPFAM" id="SSF52283">
    <property type="entry name" value="Formate/glycerate dehydrogenase catalytic domain-like"/>
    <property type="match status" value="1"/>
</dbReference>
<dbReference type="EMBL" id="CP102480">
    <property type="protein sequence ID" value="UUX50448.1"/>
    <property type="molecule type" value="Genomic_DNA"/>
</dbReference>
<feature type="domain" description="D-isomer specific 2-hydroxyacid dehydrogenase NAD-binding" evidence="6">
    <location>
        <begin position="111"/>
        <end position="286"/>
    </location>
</feature>